<evidence type="ECO:0000256" key="6">
    <source>
        <dbReference type="HAMAP-Rule" id="MF_00074"/>
    </source>
</evidence>
<evidence type="ECO:0000256" key="5">
    <source>
        <dbReference type="ARBA" id="ARBA00022691"/>
    </source>
</evidence>
<dbReference type="SUPFAM" id="SSF53335">
    <property type="entry name" value="S-adenosyl-L-methionine-dependent methyltransferases"/>
    <property type="match status" value="1"/>
</dbReference>
<dbReference type="GO" id="GO:0032259">
    <property type="term" value="P:methylation"/>
    <property type="evidence" value="ECO:0007669"/>
    <property type="project" value="UniProtKB-KW"/>
</dbReference>
<dbReference type="HAMAP" id="MF_00074">
    <property type="entry name" value="16SrRNA_methyltr_G"/>
    <property type="match status" value="1"/>
</dbReference>
<keyword evidence="2 6" id="KW-0698">rRNA processing</keyword>
<evidence type="ECO:0000313" key="8">
    <source>
        <dbReference type="Proteomes" id="UP001623592"/>
    </source>
</evidence>
<evidence type="ECO:0000256" key="3">
    <source>
        <dbReference type="ARBA" id="ARBA00022603"/>
    </source>
</evidence>
<dbReference type="NCBIfam" id="TIGR00138">
    <property type="entry name" value="rsmG_gidB"/>
    <property type="match status" value="1"/>
</dbReference>
<evidence type="ECO:0000313" key="7">
    <source>
        <dbReference type="EMBL" id="MFL0250105.1"/>
    </source>
</evidence>
<dbReference type="Pfam" id="PF02527">
    <property type="entry name" value="GidB"/>
    <property type="match status" value="1"/>
</dbReference>
<gene>
    <name evidence="6 7" type="primary">rsmG</name>
    <name evidence="7" type="ORF">ACJDT4_06690</name>
</gene>
<dbReference type="GO" id="GO:0008168">
    <property type="term" value="F:methyltransferase activity"/>
    <property type="evidence" value="ECO:0007669"/>
    <property type="project" value="UniProtKB-KW"/>
</dbReference>
<dbReference type="InterPro" id="IPR029063">
    <property type="entry name" value="SAM-dependent_MTases_sf"/>
</dbReference>
<comment type="caution">
    <text evidence="7">The sequence shown here is derived from an EMBL/GenBank/DDBJ whole genome shotgun (WGS) entry which is preliminary data.</text>
</comment>
<dbReference type="Proteomes" id="UP001623592">
    <property type="component" value="Unassembled WGS sequence"/>
</dbReference>
<name>A0ABW8TCD8_9CLOT</name>
<feature type="binding site" evidence="6">
    <location>
        <position position="148"/>
    </location>
    <ligand>
        <name>S-adenosyl-L-methionine</name>
        <dbReference type="ChEBI" id="CHEBI:59789"/>
    </ligand>
</feature>
<feature type="binding site" evidence="6">
    <location>
        <begin position="129"/>
        <end position="130"/>
    </location>
    <ligand>
        <name>S-adenosyl-L-methionine</name>
        <dbReference type="ChEBI" id="CHEBI:59789"/>
    </ligand>
</feature>
<dbReference type="InterPro" id="IPR003682">
    <property type="entry name" value="rRNA_ssu_MeTfrase_G"/>
</dbReference>
<sequence length="239" mass="27022">MQYFDIIKMECENIGLQINEEKYSKFVKYKDLMKEWNEKVNLTAITDDREIIIKHFVDSIKAFEFKELNNSVKIIDVGTGAGLPGIPIKIINDSAEVLLLDSLQKRINFLNEVITQLNLNGIKTIHGRAEDLGADLNYREKFDIAISRAVANMAVLTEFCLPFVKKNGYFIALKGPAVQEELSEAKKAISLLGGKIEDVIQVNFKDSDLKHNLVIVKKIKPTPKQYPRKAGTVSKKPIK</sequence>
<keyword evidence="3 6" id="KW-0489">Methyltransferase</keyword>
<dbReference type="PANTHER" id="PTHR31760:SF0">
    <property type="entry name" value="S-ADENOSYL-L-METHIONINE-DEPENDENT METHYLTRANSFERASES SUPERFAMILY PROTEIN"/>
    <property type="match status" value="1"/>
</dbReference>
<evidence type="ECO:0000256" key="1">
    <source>
        <dbReference type="ARBA" id="ARBA00022490"/>
    </source>
</evidence>
<organism evidence="7 8">
    <name type="scientific">Clostridium neuense</name>
    <dbReference type="NCBI Taxonomy" id="1728934"/>
    <lineage>
        <taxon>Bacteria</taxon>
        <taxon>Bacillati</taxon>
        <taxon>Bacillota</taxon>
        <taxon>Clostridia</taxon>
        <taxon>Eubacteriales</taxon>
        <taxon>Clostridiaceae</taxon>
        <taxon>Clostridium</taxon>
    </lineage>
</organism>
<evidence type="ECO:0000256" key="4">
    <source>
        <dbReference type="ARBA" id="ARBA00022679"/>
    </source>
</evidence>
<dbReference type="EC" id="2.1.1.-" evidence="6"/>
<dbReference type="RefSeq" id="WP_406786773.1">
    <property type="nucleotide sequence ID" value="NZ_JBJIAA010000005.1"/>
</dbReference>
<dbReference type="CDD" id="cd02440">
    <property type="entry name" value="AdoMet_MTases"/>
    <property type="match status" value="1"/>
</dbReference>
<keyword evidence="4 6" id="KW-0808">Transferase</keyword>
<comment type="subcellular location">
    <subcellularLocation>
        <location evidence="6">Cytoplasm</location>
    </subcellularLocation>
</comment>
<feature type="binding site" evidence="6">
    <location>
        <position position="83"/>
    </location>
    <ligand>
        <name>S-adenosyl-L-methionine</name>
        <dbReference type="ChEBI" id="CHEBI:59789"/>
    </ligand>
</feature>
<comment type="function">
    <text evidence="6">Specifically methylates the N7 position of a guanine in 16S rRNA.</text>
</comment>
<reference evidence="7 8" key="1">
    <citation type="submission" date="2024-11" db="EMBL/GenBank/DDBJ databases">
        <authorList>
            <person name="Heng Y.C."/>
            <person name="Lim A.C.H."/>
            <person name="Lee J.K.Y."/>
            <person name="Kittelmann S."/>
        </authorList>
    </citation>
    <scope>NUCLEOTIDE SEQUENCE [LARGE SCALE GENOMIC DNA]</scope>
    <source>
        <strain evidence="7 8">WILCCON 0114</strain>
    </source>
</reference>
<evidence type="ECO:0000256" key="2">
    <source>
        <dbReference type="ARBA" id="ARBA00022552"/>
    </source>
</evidence>
<dbReference type="Gene3D" id="3.40.50.150">
    <property type="entry name" value="Vaccinia Virus protein VP39"/>
    <property type="match status" value="1"/>
</dbReference>
<keyword evidence="5 6" id="KW-0949">S-adenosyl-L-methionine</keyword>
<dbReference type="PANTHER" id="PTHR31760">
    <property type="entry name" value="S-ADENOSYL-L-METHIONINE-DEPENDENT METHYLTRANSFERASES SUPERFAMILY PROTEIN"/>
    <property type="match status" value="1"/>
</dbReference>
<dbReference type="PIRSF" id="PIRSF003078">
    <property type="entry name" value="GidB"/>
    <property type="match status" value="1"/>
</dbReference>
<comment type="caution">
    <text evidence="6">Lacks conserved residue(s) required for the propagation of feature annotation.</text>
</comment>
<protein>
    <recommendedName>
        <fullName evidence="6">Ribosomal RNA small subunit methyltransferase G</fullName>
        <ecNumber evidence="6">2.1.1.-</ecNumber>
    </recommendedName>
    <alternativeName>
        <fullName evidence="6">16S rRNA 7-methylguanosine methyltransferase</fullName>
        <shortName evidence="6">16S rRNA m7G methyltransferase</shortName>
    </alternativeName>
</protein>
<keyword evidence="8" id="KW-1185">Reference proteome</keyword>
<keyword evidence="1 6" id="KW-0963">Cytoplasm</keyword>
<comment type="similarity">
    <text evidence="6">Belongs to the methyltransferase superfamily. RNA methyltransferase RsmG family.</text>
</comment>
<proteinExistence type="inferred from homology"/>
<accession>A0ABW8TCD8</accession>
<feature type="binding site" evidence="6">
    <location>
        <position position="78"/>
    </location>
    <ligand>
        <name>S-adenosyl-L-methionine</name>
        <dbReference type="ChEBI" id="CHEBI:59789"/>
    </ligand>
</feature>
<dbReference type="EMBL" id="JBJIAA010000005">
    <property type="protein sequence ID" value="MFL0250105.1"/>
    <property type="molecule type" value="Genomic_DNA"/>
</dbReference>